<dbReference type="RefSeq" id="XP_012408349.1">
    <property type="nucleotide sequence ID" value="XM_012552895.3"/>
</dbReference>
<dbReference type="PANTHER" id="PTHR15298">
    <property type="entry name" value="L-COA N-ACYLTRANSFERASE-RELATED"/>
    <property type="match status" value="1"/>
</dbReference>
<dbReference type="OMA" id="CELRMAC"/>
<evidence type="ECO:0000259" key="5">
    <source>
        <dbReference type="Pfam" id="PF08444"/>
    </source>
</evidence>
<dbReference type="KEGG" id="shr:100916236"/>
<dbReference type="InterPro" id="IPR013652">
    <property type="entry name" value="Glycine_N-acyltransferase_C"/>
</dbReference>
<name>G3VM25_SARHA</name>
<dbReference type="GO" id="GO:0005739">
    <property type="term" value="C:mitochondrion"/>
    <property type="evidence" value="ECO:0007669"/>
    <property type="project" value="InterPro"/>
</dbReference>
<dbReference type="RefSeq" id="XP_031797820.1">
    <property type="nucleotide sequence ID" value="XM_031941960.1"/>
</dbReference>
<reference evidence="6 7" key="1">
    <citation type="journal article" date="2011" name="Proc. Natl. Acad. Sci. U.S.A.">
        <title>Genetic diversity and population structure of the endangered marsupial Sarcophilus harrisii (Tasmanian devil).</title>
        <authorList>
            <person name="Miller W."/>
            <person name="Hayes V.M."/>
            <person name="Ratan A."/>
            <person name="Petersen D.C."/>
            <person name="Wittekindt N.E."/>
            <person name="Miller J."/>
            <person name="Walenz B."/>
            <person name="Knight J."/>
            <person name="Qi J."/>
            <person name="Zhao F."/>
            <person name="Wang Q."/>
            <person name="Bedoya-Reina O.C."/>
            <person name="Katiyar N."/>
            <person name="Tomsho L.P."/>
            <person name="Kasson L.M."/>
            <person name="Hardie R.A."/>
            <person name="Woodbridge P."/>
            <person name="Tindall E.A."/>
            <person name="Bertelsen M.F."/>
            <person name="Dixon D."/>
            <person name="Pyecroft S."/>
            <person name="Helgen K.M."/>
            <person name="Lesk A.M."/>
            <person name="Pringle T.H."/>
            <person name="Patterson N."/>
            <person name="Zhang Y."/>
            <person name="Kreiss A."/>
            <person name="Woods G.M."/>
            <person name="Jones M.E."/>
            <person name="Schuster S.C."/>
        </authorList>
    </citation>
    <scope>NUCLEOTIDE SEQUENCE [LARGE SCALE GENOMIC DNA]</scope>
</reference>
<dbReference type="OrthoDB" id="61870at2759"/>
<dbReference type="eggNOG" id="ENOG502QVT5">
    <property type="taxonomic scope" value="Eukaryota"/>
</dbReference>
<keyword evidence="2 3" id="KW-0012">Acyltransferase</keyword>
<dbReference type="GeneID" id="100916236"/>
<proteinExistence type="inferred from homology"/>
<dbReference type="Gene3D" id="3.40.630.30">
    <property type="match status" value="1"/>
</dbReference>
<dbReference type="EC" id="2.3.1.-" evidence="3"/>
<dbReference type="Pfam" id="PF08444">
    <property type="entry name" value="Gly_acyl_tr_C"/>
    <property type="match status" value="1"/>
</dbReference>
<reference evidence="6" key="2">
    <citation type="submission" date="2025-08" db="UniProtKB">
        <authorList>
            <consortium name="Ensembl"/>
        </authorList>
    </citation>
    <scope>IDENTIFICATION</scope>
</reference>
<dbReference type="PANTHER" id="PTHR15298:SF4">
    <property type="entry name" value="GLYCINE N-ACYLTRANSFERASE-LIKE PROTEIN 2"/>
    <property type="match status" value="1"/>
</dbReference>
<dbReference type="FunCoup" id="G3VM25">
    <property type="interactions" value="108"/>
</dbReference>
<dbReference type="Ensembl" id="ENSSHAT00000004272.2">
    <property type="protein sequence ID" value="ENSSHAP00000004230.1"/>
    <property type="gene ID" value="ENSSHAG00000003727.2"/>
</dbReference>
<dbReference type="InterPro" id="IPR010313">
    <property type="entry name" value="Glycine_N-acyltransferase"/>
</dbReference>
<keyword evidence="7" id="KW-1185">Reference proteome</keyword>
<reference evidence="6" key="3">
    <citation type="submission" date="2025-09" db="UniProtKB">
        <authorList>
            <consortium name="Ensembl"/>
        </authorList>
    </citation>
    <scope>IDENTIFICATION</scope>
</reference>
<comment type="similarity">
    <text evidence="3">Belongs to the glycine N-acyltransferase family.</text>
</comment>
<feature type="domain" description="Glycine N-acyltransferase C-terminal" evidence="5">
    <location>
        <begin position="210"/>
        <end position="297"/>
    </location>
</feature>
<keyword evidence="1 3" id="KW-0808">Transferase</keyword>
<accession>G3VM25</accession>
<evidence type="ECO:0000313" key="6">
    <source>
        <dbReference type="Ensembl" id="ENSSHAP00000004230.1"/>
    </source>
</evidence>
<organism evidence="6 7">
    <name type="scientific">Sarcophilus harrisii</name>
    <name type="common">Tasmanian devil</name>
    <name type="synonym">Sarcophilus laniarius</name>
    <dbReference type="NCBI Taxonomy" id="9305"/>
    <lineage>
        <taxon>Eukaryota</taxon>
        <taxon>Metazoa</taxon>
        <taxon>Chordata</taxon>
        <taxon>Craniata</taxon>
        <taxon>Vertebrata</taxon>
        <taxon>Euteleostomi</taxon>
        <taxon>Mammalia</taxon>
        <taxon>Metatheria</taxon>
        <taxon>Dasyuromorphia</taxon>
        <taxon>Dasyuridae</taxon>
        <taxon>Sarcophilus</taxon>
    </lineage>
</organism>
<dbReference type="AlphaFoldDB" id="G3VM25"/>
<dbReference type="STRING" id="9305.ENSSHAP00000004230"/>
<dbReference type="InterPro" id="IPR016181">
    <property type="entry name" value="Acyl_CoA_acyltransferase"/>
</dbReference>
<dbReference type="InParanoid" id="G3VM25"/>
<dbReference type="GO" id="GO:0047961">
    <property type="term" value="F:glycine N-acyltransferase activity"/>
    <property type="evidence" value="ECO:0007669"/>
    <property type="project" value="InterPro"/>
</dbReference>
<protein>
    <recommendedName>
        <fullName evidence="3">Glycine N-acyltransferase-like protein</fullName>
        <ecNumber evidence="3">2.3.1.-</ecNumber>
    </recommendedName>
</protein>
<evidence type="ECO:0000259" key="4">
    <source>
        <dbReference type="Pfam" id="PF06021"/>
    </source>
</evidence>
<evidence type="ECO:0000256" key="3">
    <source>
        <dbReference type="RuleBase" id="RU368002"/>
    </source>
</evidence>
<evidence type="ECO:0000313" key="7">
    <source>
        <dbReference type="Proteomes" id="UP000007648"/>
    </source>
</evidence>
<dbReference type="Pfam" id="PF06021">
    <property type="entry name" value="Gly_acyl_tr_N"/>
    <property type="match status" value="1"/>
</dbReference>
<evidence type="ECO:0000256" key="1">
    <source>
        <dbReference type="ARBA" id="ARBA00022679"/>
    </source>
</evidence>
<dbReference type="GeneTree" id="ENSGT00950000183133"/>
<evidence type="ECO:0000256" key="2">
    <source>
        <dbReference type="ARBA" id="ARBA00023315"/>
    </source>
</evidence>
<gene>
    <name evidence="6" type="primary">LOC100916236</name>
</gene>
<dbReference type="HOGENOM" id="CLU_060336_0_0_1"/>
<dbReference type="SUPFAM" id="SSF55729">
    <property type="entry name" value="Acyl-CoA N-acyltransferases (Nat)"/>
    <property type="match status" value="1"/>
</dbReference>
<feature type="domain" description="Glycine N-acyltransferase N-terminal" evidence="4">
    <location>
        <begin position="1"/>
        <end position="207"/>
    </location>
</feature>
<sequence>MLLLQEVQMLQALHRSLAKSIPESLKVYGSIFHINRGNPFNLEVLVDSWPEYQTVITRAPKKKMTDDMDHYTNTYHIFTKIPERLPEILESDNIINWDQILTIQGCQQGLDEKIKSIAASKAVQIDYSKRFLYATEAILQLKSSNTRMFGRSHEEIIQNTGKFRSKVGNLKPTLLDVSHSELVNNNWKFGKNEKSLRYIKSCIQNFPGYCLLDSEGNPITWSVMEATCELRMACTLPGYRGMGILGEMMKAYMQHLHQNEIPFYLHVEDMNKNSHKAVRRLGFRAMPCEWHEWKSIPIRFQQLPKF</sequence>
<dbReference type="InterPro" id="IPR015938">
    <property type="entry name" value="Glycine_N-acyltransferase_N"/>
</dbReference>
<dbReference type="Proteomes" id="UP000007648">
    <property type="component" value="Unassembled WGS sequence"/>
</dbReference>